<feature type="chain" id="PRO_5013177668" description="beta-galactosidase" evidence="6">
    <location>
        <begin position="22"/>
        <end position="946"/>
    </location>
</feature>
<dbReference type="InterPro" id="IPR050347">
    <property type="entry name" value="Bact_Beta-galactosidase"/>
</dbReference>
<dbReference type="AlphaFoldDB" id="A0A1M5AQ85"/>
<proteinExistence type="inferred from homology"/>
<feature type="signal peptide" evidence="6">
    <location>
        <begin position="1"/>
        <end position="21"/>
    </location>
</feature>
<evidence type="ECO:0000256" key="6">
    <source>
        <dbReference type="SAM" id="SignalP"/>
    </source>
</evidence>
<dbReference type="SUPFAM" id="SSF49303">
    <property type="entry name" value="beta-Galactosidase/glucuronidase domain"/>
    <property type="match status" value="1"/>
</dbReference>
<dbReference type="Proteomes" id="UP000184509">
    <property type="component" value="Unassembled WGS sequence"/>
</dbReference>
<dbReference type="InterPro" id="IPR008979">
    <property type="entry name" value="Galactose-bd-like_sf"/>
</dbReference>
<dbReference type="EC" id="3.2.1.23" evidence="3"/>
<dbReference type="Gene3D" id="2.60.40.10">
    <property type="entry name" value="Immunoglobulins"/>
    <property type="match status" value="1"/>
</dbReference>
<dbReference type="InterPro" id="IPR017853">
    <property type="entry name" value="GH"/>
</dbReference>
<dbReference type="GO" id="GO:0005990">
    <property type="term" value="P:lactose catabolic process"/>
    <property type="evidence" value="ECO:0007669"/>
    <property type="project" value="TreeGrafter"/>
</dbReference>
<name>A0A1M5AQ85_9BACE</name>
<keyword evidence="5" id="KW-0326">Glycosidase</keyword>
<evidence type="ECO:0000259" key="9">
    <source>
        <dbReference type="Pfam" id="PF02837"/>
    </source>
</evidence>
<dbReference type="InterPro" id="IPR013783">
    <property type="entry name" value="Ig-like_fold"/>
</dbReference>
<feature type="domain" description="Glycoside hydrolase family 2 immunoglobulin-like beta-sandwich" evidence="7">
    <location>
        <begin position="224"/>
        <end position="328"/>
    </location>
</feature>
<accession>A0A1M5AQ85</accession>
<dbReference type="Gene3D" id="2.60.120.260">
    <property type="entry name" value="Galactose-binding domain-like"/>
    <property type="match status" value="1"/>
</dbReference>
<feature type="domain" description="Glycosyl hydrolases family 2 sugar binding" evidence="9">
    <location>
        <begin position="29"/>
        <end position="211"/>
    </location>
</feature>
<keyword evidence="6" id="KW-0732">Signal</keyword>
<evidence type="ECO:0000259" key="8">
    <source>
        <dbReference type="Pfam" id="PF02836"/>
    </source>
</evidence>
<feature type="domain" description="Glycoside hydrolase family 2 catalytic" evidence="8">
    <location>
        <begin position="333"/>
        <end position="480"/>
    </location>
</feature>
<dbReference type="RefSeq" id="WP_073401055.1">
    <property type="nucleotide sequence ID" value="NZ_FQTV01000007.1"/>
</dbReference>
<dbReference type="SUPFAM" id="SSF49785">
    <property type="entry name" value="Galactose-binding domain-like"/>
    <property type="match status" value="1"/>
</dbReference>
<evidence type="ECO:0000256" key="1">
    <source>
        <dbReference type="ARBA" id="ARBA00001412"/>
    </source>
</evidence>
<dbReference type="Pfam" id="PF00703">
    <property type="entry name" value="Glyco_hydro_2"/>
    <property type="match status" value="1"/>
</dbReference>
<dbReference type="EMBL" id="FQTV01000007">
    <property type="protein sequence ID" value="SHF32345.1"/>
    <property type="molecule type" value="Genomic_DNA"/>
</dbReference>
<keyword evidence="11" id="KW-1185">Reference proteome</keyword>
<sequence>MKKYIILFSLMLIIPCAVVLGASQPKIDLCGVWRFAIDNQDKGVIERWFSKSLPETVTLPGSMATNGKGFDVTLSTKWTGQIVDSSYYYKPEYAKYRVPGNIKVPFWLQPLKYYVGAAWYQKEVNIPKDWEDKDIRLFLERCHWESRLWIDDKEIGMRNSLGTPHLYDLSKALTPGKHILSICIDNRVKDIDPGINSHSISDHTQTNWNGMIGQLYLEARPKISIQNIQVFPDIHQKKIVAKVRIENSTKKRQKAAITLLATGTTTPESKNFNVDVAAGVDTLLLEYPMGNDVKLWSEFHPNVYQLTASLNIPKKDVKDTFQTSFGMRQIKANGTQLEINDKPLFLRGTLECAIFPKTGFPPTQIDEWLRIFRICRSHGLNHVRFHSWCPPQVAFDAADQLGFYLQVECSSWANQSTTIGDGKPFDKYVYEESERMVEAYGNHPSFCLMLYGNEPGGKNYTQFLTKFVTYWKNKDSRRIYTTGSGWPNVDENDYQSTPNPRIQAWGEELKSIINGSAPASDYDWNSKIASFKQPVVSHEIGQWCVYPNFKEIAKYDGVLRARNFEIFSETLTENGMKQQADSFLLASGKLQALCYKADIEAALRTRSFGGFQLLDLHDFPGQGTALVGVLDAFWDEKGYISPKEYSRFCNSTVPLARLKKHIYINSDTLSTSIEIAHYGDAPLLACIPSWKISDIYGKVIFSGKLPQKDIPLGNCIPLGEISVPLSSVEKAEKLILEVSAGSFSNSWDIWVYPTQKEKITGVDKIKIVSTLDPATCNYLENGGSVLLSLKKGTLKPEFGGDVKIGFSSIFWNTAWTHGQAPNTLGILCNPEHPALANFPTEYYSNWQWWDAMSHSNAIELNKLSPEIKPIVRTIDDWVTNRPLALLFELKIGKGKLLVSGIDLNQDIQSRPEALQLKQSLLHYMAGKQFNPTVSLPASVIQNMIIE</sequence>
<evidence type="ECO:0000313" key="10">
    <source>
        <dbReference type="EMBL" id="SHF32345.1"/>
    </source>
</evidence>
<dbReference type="GO" id="GO:0004565">
    <property type="term" value="F:beta-galactosidase activity"/>
    <property type="evidence" value="ECO:0007669"/>
    <property type="project" value="UniProtKB-EC"/>
</dbReference>
<reference evidence="10 11" key="1">
    <citation type="submission" date="2016-11" db="EMBL/GenBank/DDBJ databases">
        <authorList>
            <person name="Jaros S."/>
            <person name="Januszkiewicz K."/>
            <person name="Wedrychowicz H."/>
        </authorList>
    </citation>
    <scope>NUCLEOTIDE SEQUENCE [LARGE SCALE GENOMIC DNA]</scope>
    <source>
        <strain evidence="10 11">DSM 26991</strain>
    </source>
</reference>
<dbReference type="InterPro" id="IPR006102">
    <property type="entry name" value="Ig-like_GH2"/>
</dbReference>
<dbReference type="Pfam" id="PF02836">
    <property type="entry name" value="Glyco_hydro_2_C"/>
    <property type="match status" value="1"/>
</dbReference>
<dbReference type="STRING" id="1297750.SAMN05444405_10762"/>
<comment type="similarity">
    <text evidence="2">Belongs to the glycosyl hydrolase 2 family.</text>
</comment>
<dbReference type="InterPro" id="IPR036156">
    <property type="entry name" value="Beta-gal/glucu_dom_sf"/>
</dbReference>
<evidence type="ECO:0000259" key="7">
    <source>
        <dbReference type="Pfam" id="PF00703"/>
    </source>
</evidence>
<keyword evidence="4 10" id="KW-0378">Hydrolase</keyword>
<dbReference type="Gene3D" id="3.20.20.80">
    <property type="entry name" value="Glycosidases"/>
    <property type="match status" value="1"/>
</dbReference>
<dbReference type="InterPro" id="IPR006104">
    <property type="entry name" value="Glyco_hydro_2_N"/>
</dbReference>
<gene>
    <name evidence="10" type="ORF">SAMN05444405_10762</name>
</gene>
<protein>
    <recommendedName>
        <fullName evidence="3">beta-galactosidase</fullName>
        <ecNumber evidence="3">3.2.1.23</ecNumber>
    </recommendedName>
</protein>
<dbReference type="GO" id="GO:0009341">
    <property type="term" value="C:beta-galactosidase complex"/>
    <property type="evidence" value="ECO:0007669"/>
    <property type="project" value="TreeGrafter"/>
</dbReference>
<dbReference type="SUPFAM" id="SSF51445">
    <property type="entry name" value="(Trans)glycosidases"/>
    <property type="match status" value="1"/>
</dbReference>
<organism evidence="10 11">
    <name type="scientific">Bacteroides luti</name>
    <dbReference type="NCBI Taxonomy" id="1297750"/>
    <lineage>
        <taxon>Bacteria</taxon>
        <taxon>Pseudomonadati</taxon>
        <taxon>Bacteroidota</taxon>
        <taxon>Bacteroidia</taxon>
        <taxon>Bacteroidales</taxon>
        <taxon>Bacteroidaceae</taxon>
        <taxon>Bacteroides</taxon>
    </lineage>
</organism>
<evidence type="ECO:0000256" key="2">
    <source>
        <dbReference type="ARBA" id="ARBA00007401"/>
    </source>
</evidence>
<dbReference type="PANTHER" id="PTHR46323:SF2">
    <property type="entry name" value="BETA-GALACTOSIDASE"/>
    <property type="match status" value="1"/>
</dbReference>
<evidence type="ECO:0000256" key="4">
    <source>
        <dbReference type="ARBA" id="ARBA00022801"/>
    </source>
</evidence>
<comment type="catalytic activity">
    <reaction evidence="1">
        <text>Hydrolysis of terminal non-reducing beta-D-galactose residues in beta-D-galactosides.</text>
        <dbReference type="EC" id="3.2.1.23"/>
    </reaction>
</comment>
<evidence type="ECO:0000313" key="11">
    <source>
        <dbReference type="Proteomes" id="UP000184509"/>
    </source>
</evidence>
<evidence type="ECO:0000256" key="3">
    <source>
        <dbReference type="ARBA" id="ARBA00012756"/>
    </source>
</evidence>
<dbReference type="Pfam" id="PF02837">
    <property type="entry name" value="Glyco_hydro_2_N"/>
    <property type="match status" value="1"/>
</dbReference>
<dbReference type="OrthoDB" id="9814867at2"/>
<evidence type="ECO:0000256" key="5">
    <source>
        <dbReference type="ARBA" id="ARBA00023295"/>
    </source>
</evidence>
<dbReference type="InterPro" id="IPR006103">
    <property type="entry name" value="Glyco_hydro_2_cat"/>
</dbReference>
<dbReference type="PANTHER" id="PTHR46323">
    <property type="entry name" value="BETA-GALACTOSIDASE"/>
    <property type="match status" value="1"/>
</dbReference>